<dbReference type="CDD" id="cd03116">
    <property type="entry name" value="MobB"/>
    <property type="match status" value="1"/>
</dbReference>
<comment type="caution">
    <text evidence="2">The sequence shown here is derived from an EMBL/GenBank/DDBJ whole genome shotgun (WGS) entry which is preliminary data.</text>
</comment>
<dbReference type="GO" id="GO:0006777">
    <property type="term" value="P:Mo-molybdopterin cofactor biosynthetic process"/>
    <property type="evidence" value="ECO:0007669"/>
    <property type="project" value="InterPro"/>
</dbReference>
<gene>
    <name evidence="2" type="ORF">GGQ72_000438</name>
</gene>
<dbReference type="GO" id="GO:0005525">
    <property type="term" value="F:GTP binding"/>
    <property type="evidence" value="ECO:0007669"/>
    <property type="project" value="InterPro"/>
</dbReference>
<protein>
    <submittedName>
        <fullName evidence="2">Molybdopterin-guanine dinucleotide biosynthesis protein B</fullName>
    </submittedName>
</protein>
<dbReference type="Proteomes" id="UP000519897">
    <property type="component" value="Unassembled WGS sequence"/>
</dbReference>
<accession>A0A7W6LCQ6</accession>
<dbReference type="PANTHER" id="PTHR40072">
    <property type="entry name" value="MOLYBDOPTERIN-GUANINE DINUCLEOTIDE BIOSYNTHESIS ADAPTER PROTEIN-RELATED"/>
    <property type="match status" value="1"/>
</dbReference>
<feature type="domain" description="Molybdopterin-guanine dinucleotide biosynthesis protein B (MobB)" evidence="1">
    <location>
        <begin position="6"/>
        <end position="138"/>
    </location>
</feature>
<dbReference type="EMBL" id="JACIEC010000001">
    <property type="protein sequence ID" value="MBB4141939.1"/>
    <property type="molecule type" value="Genomic_DNA"/>
</dbReference>
<dbReference type="Gene3D" id="3.40.50.300">
    <property type="entry name" value="P-loop containing nucleotide triphosphate hydrolases"/>
    <property type="match status" value="1"/>
</dbReference>
<keyword evidence="3" id="KW-1185">Reference proteome</keyword>
<dbReference type="PANTHER" id="PTHR40072:SF1">
    <property type="entry name" value="MOLYBDOPTERIN-GUANINE DINUCLEOTIDE BIOSYNTHESIS ADAPTER PROTEIN"/>
    <property type="match status" value="1"/>
</dbReference>
<proteinExistence type="predicted"/>
<dbReference type="InterPro" id="IPR004435">
    <property type="entry name" value="MobB_dom"/>
</dbReference>
<evidence type="ECO:0000259" key="1">
    <source>
        <dbReference type="Pfam" id="PF03205"/>
    </source>
</evidence>
<evidence type="ECO:0000313" key="3">
    <source>
        <dbReference type="Proteomes" id="UP000519897"/>
    </source>
</evidence>
<sequence length="169" mass="18566">MTPKLFGIAGWKNSGKTGLAVRVVEELTRRGFRVSTVKHAHHDFDIDKVGADSYRHRQAGAHEVALVSGTRYAIMHELRGADEPSFEEIISRLAPCDILIIEGYKREPIPKIEARRLEAAKREPLAPSDPFILGIAADHAVEGTALPVFDLDDTNAIVDFVIETTGLNA</sequence>
<evidence type="ECO:0000313" key="2">
    <source>
        <dbReference type="EMBL" id="MBB4141939.1"/>
    </source>
</evidence>
<dbReference type="NCBIfam" id="TIGR00176">
    <property type="entry name" value="mobB"/>
    <property type="match status" value="1"/>
</dbReference>
<organism evidence="2 3">
    <name type="scientific">Rhizobium rhizoryzae</name>
    <dbReference type="NCBI Taxonomy" id="451876"/>
    <lineage>
        <taxon>Bacteria</taxon>
        <taxon>Pseudomonadati</taxon>
        <taxon>Pseudomonadota</taxon>
        <taxon>Alphaproteobacteria</taxon>
        <taxon>Hyphomicrobiales</taxon>
        <taxon>Rhizobiaceae</taxon>
        <taxon>Rhizobium/Agrobacterium group</taxon>
        <taxon>Rhizobium</taxon>
    </lineage>
</organism>
<dbReference type="InterPro" id="IPR052539">
    <property type="entry name" value="MGD_biosynthesis_adapter"/>
</dbReference>
<dbReference type="Pfam" id="PF03205">
    <property type="entry name" value="MobB"/>
    <property type="match status" value="1"/>
</dbReference>
<reference evidence="2 3" key="1">
    <citation type="submission" date="2020-08" db="EMBL/GenBank/DDBJ databases">
        <title>Genomic Encyclopedia of Type Strains, Phase IV (KMG-IV): sequencing the most valuable type-strain genomes for metagenomic binning, comparative biology and taxonomic classification.</title>
        <authorList>
            <person name="Goeker M."/>
        </authorList>
    </citation>
    <scope>NUCLEOTIDE SEQUENCE [LARGE SCALE GENOMIC DNA]</scope>
    <source>
        <strain evidence="2 3">DSM 29514</strain>
    </source>
</reference>
<dbReference type="SUPFAM" id="SSF52540">
    <property type="entry name" value="P-loop containing nucleoside triphosphate hydrolases"/>
    <property type="match status" value="1"/>
</dbReference>
<dbReference type="RefSeq" id="WP_165135623.1">
    <property type="nucleotide sequence ID" value="NZ_CP049250.1"/>
</dbReference>
<name>A0A7W6LCQ6_9HYPH</name>
<dbReference type="AlphaFoldDB" id="A0A7W6LCQ6"/>
<dbReference type="InterPro" id="IPR027417">
    <property type="entry name" value="P-loop_NTPase"/>
</dbReference>